<evidence type="ECO:0000313" key="1">
    <source>
        <dbReference type="EMBL" id="QTE24046.1"/>
    </source>
</evidence>
<gene>
    <name evidence="1" type="ORF">J3359_07205</name>
</gene>
<organism evidence="1 2">
    <name type="scientific">Polaribacter cellanae</name>
    <dbReference type="NCBI Taxonomy" id="2818493"/>
    <lineage>
        <taxon>Bacteria</taxon>
        <taxon>Pseudomonadati</taxon>
        <taxon>Bacteroidota</taxon>
        <taxon>Flavobacteriia</taxon>
        <taxon>Flavobacteriales</taxon>
        <taxon>Flavobacteriaceae</taxon>
    </lineage>
</organism>
<dbReference type="KEGG" id="pcea:J3359_07205"/>
<name>A0A975H7Z8_9FLAO</name>
<proteinExistence type="predicted"/>
<dbReference type="AlphaFoldDB" id="A0A975H7Z8"/>
<dbReference type="Proteomes" id="UP000663920">
    <property type="component" value="Chromosome"/>
</dbReference>
<sequence>MKKLTIVFLVTVMTTLSTFSNNENKDEKIKKENIELRTKVVNLLKSFKIELKENIAVSIKFIINSEGEIVVLSVDSKEESVVKFVKTRLNYQKVSLKKSQRMNTYIVPVKFISK</sequence>
<evidence type="ECO:0000313" key="2">
    <source>
        <dbReference type="Proteomes" id="UP000663920"/>
    </source>
</evidence>
<dbReference type="EMBL" id="CP071869">
    <property type="protein sequence ID" value="QTE24046.1"/>
    <property type="molecule type" value="Genomic_DNA"/>
</dbReference>
<keyword evidence="2" id="KW-1185">Reference proteome</keyword>
<protein>
    <submittedName>
        <fullName evidence="1">Uncharacterized protein</fullName>
    </submittedName>
</protein>
<accession>A0A975H7Z8</accession>
<dbReference type="RefSeq" id="WP_208080031.1">
    <property type="nucleotide sequence ID" value="NZ_CP071869.1"/>
</dbReference>
<reference evidence="1 2" key="1">
    <citation type="submission" date="2021-03" db="EMBL/GenBank/DDBJ databases">
        <title>Complete genome of Polaribacter_sp.SM13.</title>
        <authorList>
            <person name="Jeong S.W."/>
            <person name="Bae J.W."/>
        </authorList>
    </citation>
    <scope>NUCLEOTIDE SEQUENCE [LARGE SCALE GENOMIC DNA]</scope>
    <source>
        <strain evidence="1 2">SM13</strain>
    </source>
</reference>